<evidence type="ECO:0000256" key="1">
    <source>
        <dbReference type="SAM" id="MobiDB-lite"/>
    </source>
</evidence>
<gene>
    <name evidence="2" type="ORF">PCL_04560</name>
</gene>
<feature type="compositionally biased region" description="Basic and acidic residues" evidence="1">
    <location>
        <begin position="24"/>
        <end position="37"/>
    </location>
</feature>
<name>A0A2U3DXU5_PURLI</name>
<protein>
    <submittedName>
        <fullName evidence="2">Uncharacterized protein</fullName>
    </submittedName>
</protein>
<dbReference type="EMBL" id="LCWV01000021">
    <property type="protein sequence ID" value="PWI67054.1"/>
    <property type="molecule type" value="Genomic_DNA"/>
</dbReference>
<proteinExistence type="predicted"/>
<dbReference type="AlphaFoldDB" id="A0A2U3DXU5"/>
<feature type="compositionally biased region" description="Polar residues" evidence="1">
    <location>
        <begin position="38"/>
        <end position="50"/>
    </location>
</feature>
<evidence type="ECO:0000313" key="2">
    <source>
        <dbReference type="EMBL" id="PWI67054.1"/>
    </source>
</evidence>
<accession>A0A2U3DXU5</accession>
<sequence>MCATETWEKGKSHAQTGAGTSVYEIERSGKGRPRDDTTLQAPLSSVTSHSTGDRRARTGVCATPRGRGWELRGETEYPDGAAGGRPLGPWAPSGGRTLSLPAGARAVPVHVHVKPSRQVRAIRDAMVAFPFARGNLCPRSMLCPSGRGQMWIVQKALASHPHPFPRCGAAAGGLPPKTWIVTESGTATTRLPPNGAPSTGGEGLRLWPLEGAGYTTESPLRPRFDKPTCLVGQAGA</sequence>
<feature type="compositionally biased region" description="Basic and acidic residues" evidence="1">
    <location>
        <begin position="1"/>
        <end position="11"/>
    </location>
</feature>
<organism evidence="2 3">
    <name type="scientific">Purpureocillium lilacinum</name>
    <name type="common">Paecilomyces lilacinus</name>
    <dbReference type="NCBI Taxonomy" id="33203"/>
    <lineage>
        <taxon>Eukaryota</taxon>
        <taxon>Fungi</taxon>
        <taxon>Dikarya</taxon>
        <taxon>Ascomycota</taxon>
        <taxon>Pezizomycotina</taxon>
        <taxon>Sordariomycetes</taxon>
        <taxon>Hypocreomycetidae</taxon>
        <taxon>Hypocreales</taxon>
        <taxon>Ophiocordycipitaceae</taxon>
        <taxon>Purpureocillium</taxon>
    </lineage>
</organism>
<evidence type="ECO:0000313" key="3">
    <source>
        <dbReference type="Proteomes" id="UP000245956"/>
    </source>
</evidence>
<feature type="region of interest" description="Disordered" evidence="1">
    <location>
        <begin position="1"/>
        <end position="59"/>
    </location>
</feature>
<dbReference type="Proteomes" id="UP000245956">
    <property type="component" value="Unassembled WGS sequence"/>
</dbReference>
<reference evidence="2 3" key="1">
    <citation type="journal article" date="2016" name="Front. Microbiol.">
        <title>Genome and transcriptome sequences reveal the specific parasitism of the nematophagous Purpureocillium lilacinum 36-1.</title>
        <authorList>
            <person name="Xie J."/>
            <person name="Li S."/>
            <person name="Mo C."/>
            <person name="Xiao X."/>
            <person name="Peng D."/>
            <person name="Wang G."/>
            <person name="Xiao Y."/>
        </authorList>
    </citation>
    <scope>NUCLEOTIDE SEQUENCE [LARGE SCALE GENOMIC DNA]</scope>
    <source>
        <strain evidence="2 3">36-1</strain>
    </source>
</reference>
<comment type="caution">
    <text evidence="2">The sequence shown here is derived from an EMBL/GenBank/DDBJ whole genome shotgun (WGS) entry which is preliminary data.</text>
</comment>